<dbReference type="EMBL" id="SNRW01028946">
    <property type="protein sequence ID" value="KAA6359074.1"/>
    <property type="molecule type" value="Genomic_DNA"/>
</dbReference>
<proteinExistence type="predicted"/>
<evidence type="ECO:0000256" key="1">
    <source>
        <dbReference type="SAM" id="MobiDB-lite"/>
    </source>
</evidence>
<accession>A0A5J4TL11</accession>
<dbReference type="Proteomes" id="UP000324800">
    <property type="component" value="Unassembled WGS sequence"/>
</dbReference>
<evidence type="ECO:0000313" key="2">
    <source>
        <dbReference type="EMBL" id="KAA6359074.1"/>
    </source>
</evidence>
<name>A0A5J4TL11_9EUKA</name>
<organism evidence="2 3">
    <name type="scientific">Streblomastix strix</name>
    <dbReference type="NCBI Taxonomy" id="222440"/>
    <lineage>
        <taxon>Eukaryota</taxon>
        <taxon>Metamonada</taxon>
        <taxon>Preaxostyla</taxon>
        <taxon>Oxymonadida</taxon>
        <taxon>Streblomastigidae</taxon>
        <taxon>Streblomastix</taxon>
    </lineage>
</organism>
<sequence>MNLEIGSVGYADTDNGQDDESCGTQVLPCQTMQYAFEQVTVTIGQPLVLRIINSANITSNGLNAQSKQADLIINSARDNQANLYVNKESDTLSTSIISVSKSLTLQNLEIDFEGVDHTHIFVHLTTKSSKLTLYSINVHNGQLNEHAFLVDEGVSIDVINSRFDSIVSHGTGGSVIRVNLDTSSTATFTDSEFTDNVVENGYQGGALLINIKGDEIVDYSTIGTMEVISLKLISTN</sequence>
<comment type="caution">
    <text evidence="2">The sequence shown here is derived from an EMBL/GenBank/DDBJ whole genome shotgun (WGS) entry which is preliminary data.</text>
</comment>
<reference evidence="2 3" key="1">
    <citation type="submission" date="2019-03" db="EMBL/GenBank/DDBJ databases">
        <title>Single cell metagenomics reveals metabolic interactions within the superorganism composed of flagellate Streblomastix strix and complex community of Bacteroidetes bacteria on its surface.</title>
        <authorList>
            <person name="Treitli S.C."/>
            <person name="Kolisko M."/>
            <person name="Husnik F."/>
            <person name="Keeling P."/>
            <person name="Hampl V."/>
        </authorList>
    </citation>
    <scope>NUCLEOTIDE SEQUENCE [LARGE SCALE GENOMIC DNA]</scope>
    <source>
        <strain evidence="2">ST1C</strain>
    </source>
</reference>
<gene>
    <name evidence="2" type="ORF">EZS28_045399</name>
</gene>
<dbReference type="AlphaFoldDB" id="A0A5J4TL11"/>
<protein>
    <submittedName>
        <fullName evidence="2">Uncharacterized protein</fullName>
    </submittedName>
</protein>
<feature type="region of interest" description="Disordered" evidence="1">
    <location>
        <begin position="1"/>
        <end position="21"/>
    </location>
</feature>
<evidence type="ECO:0000313" key="3">
    <source>
        <dbReference type="Proteomes" id="UP000324800"/>
    </source>
</evidence>